<gene>
    <name evidence="1" type="ORF">CRG98_020533</name>
</gene>
<proteinExistence type="predicted"/>
<dbReference type="Proteomes" id="UP000233551">
    <property type="component" value="Unassembled WGS sequence"/>
</dbReference>
<evidence type="ECO:0000313" key="2">
    <source>
        <dbReference type="Proteomes" id="UP000233551"/>
    </source>
</evidence>
<name>A0A2I0JRZ3_PUNGR</name>
<evidence type="ECO:0000313" key="1">
    <source>
        <dbReference type="EMBL" id="PKI59078.1"/>
    </source>
</evidence>
<accession>A0A2I0JRZ3</accession>
<sequence>MGLLTMCKHSCLLCWRKSHLGWSRLIGESIEDGVGVDNLITFHGVPGLRGALCDYCPRSYLAAFVACTTGRARLVGGDGCSRETIVLMQSSSLKRLCLWLCGGYFFVGSFPRQSIGRKTR</sequence>
<comment type="caution">
    <text evidence="1">The sequence shown here is derived from an EMBL/GenBank/DDBJ whole genome shotgun (WGS) entry which is preliminary data.</text>
</comment>
<keyword evidence="2" id="KW-1185">Reference proteome</keyword>
<organism evidence="1 2">
    <name type="scientific">Punica granatum</name>
    <name type="common">Pomegranate</name>
    <dbReference type="NCBI Taxonomy" id="22663"/>
    <lineage>
        <taxon>Eukaryota</taxon>
        <taxon>Viridiplantae</taxon>
        <taxon>Streptophyta</taxon>
        <taxon>Embryophyta</taxon>
        <taxon>Tracheophyta</taxon>
        <taxon>Spermatophyta</taxon>
        <taxon>Magnoliopsida</taxon>
        <taxon>eudicotyledons</taxon>
        <taxon>Gunneridae</taxon>
        <taxon>Pentapetalae</taxon>
        <taxon>rosids</taxon>
        <taxon>malvids</taxon>
        <taxon>Myrtales</taxon>
        <taxon>Lythraceae</taxon>
        <taxon>Punica</taxon>
    </lineage>
</organism>
<dbReference type="AlphaFoldDB" id="A0A2I0JRZ3"/>
<protein>
    <submittedName>
        <fullName evidence="1">Uncharacterized protein</fullName>
    </submittedName>
</protein>
<reference evidence="1 2" key="1">
    <citation type="submission" date="2017-11" db="EMBL/GenBank/DDBJ databases">
        <title>De-novo sequencing of pomegranate (Punica granatum L.) genome.</title>
        <authorList>
            <person name="Akparov Z."/>
            <person name="Amiraslanov A."/>
            <person name="Hajiyeva S."/>
            <person name="Abbasov M."/>
            <person name="Kaur K."/>
            <person name="Hamwieh A."/>
            <person name="Solovyev V."/>
            <person name="Salamov A."/>
            <person name="Braich B."/>
            <person name="Kosarev P."/>
            <person name="Mahmoud A."/>
            <person name="Hajiyev E."/>
            <person name="Babayeva S."/>
            <person name="Izzatullayeva V."/>
            <person name="Mammadov A."/>
            <person name="Mammadov A."/>
            <person name="Sharifova S."/>
            <person name="Ojaghi J."/>
            <person name="Eynullazada K."/>
            <person name="Bayramov B."/>
            <person name="Abdulazimova A."/>
            <person name="Shahmuradov I."/>
        </authorList>
    </citation>
    <scope>NUCLEOTIDE SEQUENCE [LARGE SCALE GENOMIC DNA]</scope>
    <source>
        <strain evidence="2">cv. AG2017</strain>
        <tissue evidence="1">Leaf</tissue>
    </source>
</reference>
<dbReference type="EMBL" id="PGOL01001320">
    <property type="protein sequence ID" value="PKI59078.1"/>
    <property type="molecule type" value="Genomic_DNA"/>
</dbReference>